<feature type="region of interest" description="Disordered" evidence="2">
    <location>
        <begin position="1"/>
        <end position="55"/>
    </location>
</feature>
<dbReference type="PROSITE" id="PS50158">
    <property type="entry name" value="ZF_CCHC"/>
    <property type="match status" value="1"/>
</dbReference>
<dbReference type="SUPFAM" id="SSF57756">
    <property type="entry name" value="Retrovirus zinc finger-like domains"/>
    <property type="match status" value="1"/>
</dbReference>
<proteinExistence type="predicted"/>
<dbReference type="InterPro" id="IPR021109">
    <property type="entry name" value="Peptidase_aspartic_dom_sf"/>
</dbReference>
<keyword evidence="1" id="KW-0479">Metal-binding</keyword>
<name>A0A371GUD8_MUCPR</name>
<evidence type="ECO:0000256" key="2">
    <source>
        <dbReference type="SAM" id="MobiDB-lite"/>
    </source>
</evidence>
<dbReference type="InterPro" id="IPR001878">
    <property type="entry name" value="Znf_CCHC"/>
</dbReference>
<dbReference type="AlphaFoldDB" id="A0A371GUD8"/>
<dbReference type="CDD" id="cd00303">
    <property type="entry name" value="retropepsin_like"/>
    <property type="match status" value="1"/>
</dbReference>
<reference evidence="4" key="1">
    <citation type="submission" date="2018-05" db="EMBL/GenBank/DDBJ databases">
        <title>Draft genome of Mucuna pruriens seed.</title>
        <authorList>
            <person name="Nnadi N.E."/>
            <person name="Vos R."/>
            <person name="Hasami M.H."/>
            <person name="Devisetty U.K."/>
            <person name="Aguiy J.C."/>
        </authorList>
    </citation>
    <scope>NUCLEOTIDE SEQUENCE [LARGE SCALE GENOMIC DNA]</scope>
    <source>
        <strain evidence="4">JCA_2017</strain>
    </source>
</reference>
<dbReference type="Gene3D" id="4.10.60.10">
    <property type="entry name" value="Zinc finger, CCHC-type"/>
    <property type="match status" value="1"/>
</dbReference>
<gene>
    <name evidence="4" type="ORF">CR513_23607</name>
</gene>
<feature type="non-terminal residue" evidence="4">
    <location>
        <position position="1"/>
    </location>
</feature>
<keyword evidence="5" id="KW-1185">Reference proteome</keyword>
<feature type="compositionally biased region" description="Basic and acidic residues" evidence="2">
    <location>
        <begin position="20"/>
        <end position="48"/>
    </location>
</feature>
<dbReference type="Proteomes" id="UP000257109">
    <property type="component" value="Unassembled WGS sequence"/>
</dbReference>
<dbReference type="Gene3D" id="2.40.70.10">
    <property type="entry name" value="Acid Proteases"/>
    <property type="match status" value="1"/>
</dbReference>
<keyword evidence="1" id="KW-0863">Zinc-finger</keyword>
<dbReference type="OrthoDB" id="1747743at2759"/>
<evidence type="ECO:0000313" key="5">
    <source>
        <dbReference type="Proteomes" id="UP000257109"/>
    </source>
</evidence>
<dbReference type="Pfam" id="PF00098">
    <property type="entry name" value="zf-CCHC"/>
    <property type="match status" value="1"/>
</dbReference>
<sequence>MQLRRRSASRNTYGRSSGWKGKEKEKDRASREKSPKKGSEASIGRKELTPISTPMPPRASNIKCFKCLGKGHIASQCPNRSDDGEIGSEGSIREVGTSVESESLSDGSHYVGDLIVVRRLMNSYVGEEAKIERENIFHSRCLILGNLCSMIIDEGSCVNVASERLVKKLALLTIVHPKPYKLQWLSDKEELLVDRQVKVMFTLGRYEDTMVCNVVPMEASHLLLGRP</sequence>
<dbReference type="GO" id="GO:0003676">
    <property type="term" value="F:nucleic acid binding"/>
    <property type="evidence" value="ECO:0007669"/>
    <property type="project" value="InterPro"/>
</dbReference>
<evidence type="ECO:0000256" key="1">
    <source>
        <dbReference type="PROSITE-ProRule" id="PRU00047"/>
    </source>
</evidence>
<feature type="domain" description="CCHC-type" evidence="3">
    <location>
        <begin position="63"/>
        <end position="79"/>
    </location>
</feature>
<protein>
    <recommendedName>
        <fullName evidence="3">CCHC-type domain-containing protein</fullName>
    </recommendedName>
</protein>
<evidence type="ECO:0000313" key="4">
    <source>
        <dbReference type="EMBL" id="RDX94053.1"/>
    </source>
</evidence>
<dbReference type="InterPro" id="IPR036875">
    <property type="entry name" value="Znf_CCHC_sf"/>
</dbReference>
<keyword evidence="1" id="KW-0862">Zinc</keyword>
<organism evidence="4 5">
    <name type="scientific">Mucuna pruriens</name>
    <name type="common">Velvet bean</name>
    <name type="synonym">Dolichos pruriens</name>
    <dbReference type="NCBI Taxonomy" id="157652"/>
    <lineage>
        <taxon>Eukaryota</taxon>
        <taxon>Viridiplantae</taxon>
        <taxon>Streptophyta</taxon>
        <taxon>Embryophyta</taxon>
        <taxon>Tracheophyta</taxon>
        <taxon>Spermatophyta</taxon>
        <taxon>Magnoliopsida</taxon>
        <taxon>eudicotyledons</taxon>
        <taxon>Gunneridae</taxon>
        <taxon>Pentapetalae</taxon>
        <taxon>rosids</taxon>
        <taxon>fabids</taxon>
        <taxon>Fabales</taxon>
        <taxon>Fabaceae</taxon>
        <taxon>Papilionoideae</taxon>
        <taxon>50 kb inversion clade</taxon>
        <taxon>NPAAA clade</taxon>
        <taxon>indigoferoid/millettioid clade</taxon>
        <taxon>Phaseoleae</taxon>
        <taxon>Mucuna</taxon>
    </lineage>
</organism>
<accession>A0A371GUD8</accession>
<dbReference type="GO" id="GO:0008270">
    <property type="term" value="F:zinc ion binding"/>
    <property type="evidence" value="ECO:0007669"/>
    <property type="project" value="UniProtKB-KW"/>
</dbReference>
<comment type="caution">
    <text evidence="4">The sequence shown here is derived from an EMBL/GenBank/DDBJ whole genome shotgun (WGS) entry which is preliminary data.</text>
</comment>
<dbReference type="PANTHER" id="PTHR35046:SF9">
    <property type="entry name" value="RNA-DIRECTED DNA POLYMERASE"/>
    <property type="match status" value="1"/>
</dbReference>
<dbReference type="PANTHER" id="PTHR35046">
    <property type="entry name" value="ZINC KNUCKLE (CCHC-TYPE) FAMILY PROTEIN"/>
    <property type="match status" value="1"/>
</dbReference>
<evidence type="ECO:0000259" key="3">
    <source>
        <dbReference type="PROSITE" id="PS50158"/>
    </source>
</evidence>
<dbReference type="EMBL" id="QJKJ01004467">
    <property type="protein sequence ID" value="RDX94053.1"/>
    <property type="molecule type" value="Genomic_DNA"/>
</dbReference>
<dbReference type="SMART" id="SM00343">
    <property type="entry name" value="ZnF_C2HC"/>
    <property type="match status" value="1"/>
</dbReference>